<dbReference type="PANTHER" id="PTHR11103:SF18">
    <property type="entry name" value="SLR1189 PROTEIN"/>
    <property type="match status" value="1"/>
</dbReference>
<evidence type="ECO:0000256" key="1">
    <source>
        <dbReference type="ARBA" id="ARBA00022603"/>
    </source>
</evidence>
<dbReference type="PANTHER" id="PTHR11103">
    <property type="entry name" value="SLR1189 PROTEIN"/>
    <property type="match status" value="1"/>
</dbReference>
<dbReference type="GO" id="GO:0032259">
    <property type="term" value="P:methylation"/>
    <property type="evidence" value="ECO:0007669"/>
    <property type="project" value="UniProtKB-KW"/>
</dbReference>
<dbReference type="OrthoDB" id="9803687at2"/>
<dbReference type="Proteomes" id="UP000252706">
    <property type="component" value="Unassembled WGS sequence"/>
</dbReference>
<reference evidence="6 7" key="1">
    <citation type="submission" date="2018-07" db="EMBL/GenBank/DDBJ databases">
        <title>Modular assembly of carbohydrate-degrading microbial communities in the ocean.</title>
        <authorList>
            <person name="Enke T.N."/>
            <person name="Datta M.S."/>
            <person name="Schwartzman J.A."/>
            <person name="Cermak N."/>
            <person name="Schmitz D.A."/>
            <person name="Barrere J."/>
            <person name="Cordero O.X."/>
        </authorList>
    </citation>
    <scope>NUCLEOTIDE SEQUENCE [LARGE SCALE GENOMIC DNA]</scope>
    <source>
        <strain evidence="6 7">C3M10</strain>
    </source>
</reference>
<evidence type="ECO:0000256" key="3">
    <source>
        <dbReference type="PIRSR" id="PIRSR037505-2"/>
    </source>
</evidence>
<dbReference type="InterPro" id="IPR003726">
    <property type="entry name" value="HCY_dom"/>
</dbReference>
<dbReference type="PROSITE" id="PS50970">
    <property type="entry name" value="HCY"/>
    <property type="match status" value="1"/>
</dbReference>
<dbReference type="EMBL" id="QOCE01000012">
    <property type="protein sequence ID" value="RBW59975.1"/>
    <property type="molecule type" value="Genomic_DNA"/>
</dbReference>
<dbReference type="InterPro" id="IPR017226">
    <property type="entry name" value="BHMT-like"/>
</dbReference>
<name>A0A366X9A3_9RHOB</name>
<feature type="binding site" evidence="3 4">
    <location>
        <position position="275"/>
    </location>
    <ligand>
        <name>Zn(2+)</name>
        <dbReference type="ChEBI" id="CHEBI:29105"/>
    </ligand>
</feature>
<gene>
    <name evidence="6" type="ORF">DS909_04895</name>
</gene>
<keyword evidence="1 4" id="KW-0489">Methyltransferase</keyword>
<evidence type="ECO:0000313" key="6">
    <source>
        <dbReference type="EMBL" id="RBW59975.1"/>
    </source>
</evidence>
<keyword evidence="3 4" id="KW-0862">Zinc</keyword>
<keyword evidence="3 4" id="KW-0479">Metal-binding</keyword>
<dbReference type="GO" id="GO:0009086">
    <property type="term" value="P:methionine biosynthetic process"/>
    <property type="evidence" value="ECO:0007669"/>
    <property type="project" value="InterPro"/>
</dbReference>
<dbReference type="Pfam" id="PF02574">
    <property type="entry name" value="S-methyl_trans"/>
    <property type="match status" value="1"/>
</dbReference>
<feature type="domain" description="Hcy-binding" evidence="5">
    <location>
        <begin position="1"/>
        <end position="290"/>
    </location>
</feature>
<proteinExistence type="predicted"/>
<comment type="cofactor">
    <cofactor evidence="3">
        <name>Zn(2+)</name>
        <dbReference type="ChEBI" id="CHEBI:29105"/>
    </cofactor>
    <text evidence="3">Binds 1 zinc ion per subunit.</text>
</comment>
<dbReference type="GO" id="GO:0008270">
    <property type="term" value="F:zinc ion binding"/>
    <property type="evidence" value="ECO:0007669"/>
    <property type="project" value="InterPro"/>
</dbReference>
<feature type="binding site" evidence="3 4">
    <location>
        <position position="276"/>
    </location>
    <ligand>
        <name>Zn(2+)</name>
        <dbReference type="ChEBI" id="CHEBI:29105"/>
    </ligand>
</feature>
<evidence type="ECO:0000313" key="7">
    <source>
        <dbReference type="Proteomes" id="UP000252706"/>
    </source>
</evidence>
<evidence type="ECO:0000256" key="2">
    <source>
        <dbReference type="ARBA" id="ARBA00022679"/>
    </source>
</evidence>
<dbReference type="GO" id="GO:0008168">
    <property type="term" value="F:methyltransferase activity"/>
    <property type="evidence" value="ECO:0007669"/>
    <property type="project" value="UniProtKB-UniRule"/>
</dbReference>
<comment type="caution">
    <text evidence="6">The sequence shown here is derived from an EMBL/GenBank/DDBJ whole genome shotgun (WGS) entry which is preliminary data.</text>
</comment>
<protein>
    <submittedName>
        <fullName evidence="6">Homocysteine S-methyltransferase</fullName>
    </submittedName>
</protein>
<dbReference type="InterPro" id="IPR036589">
    <property type="entry name" value="HCY_dom_sf"/>
</dbReference>
<dbReference type="Gene3D" id="3.20.20.330">
    <property type="entry name" value="Homocysteine-binding-like domain"/>
    <property type="match status" value="1"/>
</dbReference>
<organism evidence="6 7">
    <name type="scientific">Phaeobacter gallaeciensis</name>
    <dbReference type="NCBI Taxonomy" id="60890"/>
    <lineage>
        <taxon>Bacteria</taxon>
        <taxon>Pseudomonadati</taxon>
        <taxon>Pseudomonadota</taxon>
        <taxon>Alphaproteobacteria</taxon>
        <taxon>Rhodobacterales</taxon>
        <taxon>Roseobacteraceae</taxon>
        <taxon>Phaeobacter</taxon>
    </lineage>
</organism>
<dbReference type="PIRSF" id="PIRSF037505">
    <property type="entry name" value="Betaine_HMT"/>
    <property type="match status" value="1"/>
</dbReference>
<dbReference type="RefSeq" id="WP_113822332.1">
    <property type="nucleotide sequence ID" value="NZ_QOCE01000012.1"/>
</dbReference>
<evidence type="ECO:0000256" key="4">
    <source>
        <dbReference type="PROSITE-ProRule" id="PRU00333"/>
    </source>
</evidence>
<dbReference type="AlphaFoldDB" id="A0A366X9A3"/>
<feature type="binding site" evidence="4">
    <location>
        <position position="202"/>
    </location>
    <ligand>
        <name>Zn(2+)</name>
        <dbReference type="ChEBI" id="CHEBI:29105"/>
    </ligand>
</feature>
<keyword evidence="2 4" id="KW-0808">Transferase</keyword>
<dbReference type="SUPFAM" id="SSF82282">
    <property type="entry name" value="Homocysteine S-methyltransferase"/>
    <property type="match status" value="1"/>
</dbReference>
<sequence>MAQITLLDGSIGQELVKRSGDRATPLWSTRVMIDYPDLVGQVHQSYFDAGATVATTNTYAVHRSRLNRVGMDSQMPTLIATALEQAEAARAQSKEGRIAGALGPLLASYRPDLNPDPVDAAEKFGELVGLMQDHVDLFLIETVSSLQEAEGALLGCKETTKPVWLALSVMDDDGTRLRSGEALADIAPVLDRFAPQAVLINCSRPEAIPAALDILKGFGRPFGAYANGFTRISEGFLKDAPTVDALEQRQDLGPDAYAAHAMQWVAQGASIVGGCCEVGPEHIAELASQLKTAGHEIV</sequence>
<accession>A0A366X9A3</accession>
<evidence type="ECO:0000259" key="5">
    <source>
        <dbReference type="PROSITE" id="PS50970"/>
    </source>
</evidence>